<evidence type="ECO:0000256" key="2">
    <source>
        <dbReference type="ARBA" id="ARBA00022884"/>
    </source>
</evidence>
<sequence length="213" mass="23231">MITLSAQKRTVTGRKVKTLRKEGFVPAELFGPRTENQHLALPVKEFRRAFKEAGTSTVVELSIEGEKKPVQILIYDVHTHPITQEVLNVDCYHVHEDIKLHTDVPLIFTGISPAEKIGCIVVRVVDKLEVEALPKDIPHEITVDISRLEKGGDIIALKDLLIPPSVTVKADPKLVIAIVETQREEEVAPAAPAAVAAPETPVAPTATEGTKPS</sequence>
<dbReference type="InterPro" id="IPR020056">
    <property type="entry name" value="Rbsml_bL25/Gln-tRNA_synth_N"/>
</dbReference>
<comment type="function">
    <text evidence="5">This is one of the proteins that binds to the 5S RNA in the ribosome where it forms part of the central protuberance.</text>
</comment>
<dbReference type="Pfam" id="PF14693">
    <property type="entry name" value="Ribosomal_TL5_C"/>
    <property type="match status" value="1"/>
</dbReference>
<evidence type="ECO:0000256" key="6">
    <source>
        <dbReference type="SAM" id="MobiDB-lite"/>
    </source>
</evidence>
<dbReference type="InterPro" id="IPR001021">
    <property type="entry name" value="Ribosomal_bL25_long"/>
</dbReference>
<dbReference type="HAMAP" id="MF_01334">
    <property type="entry name" value="Ribosomal_bL25_CTC"/>
    <property type="match status" value="1"/>
</dbReference>
<evidence type="ECO:0000313" key="10">
    <source>
        <dbReference type="Proteomes" id="UP000176273"/>
    </source>
</evidence>
<dbReference type="Gene3D" id="2.40.240.10">
    <property type="entry name" value="Ribosomal Protein L25, Chain P"/>
    <property type="match status" value="1"/>
</dbReference>
<dbReference type="GO" id="GO:0008097">
    <property type="term" value="F:5S rRNA binding"/>
    <property type="evidence" value="ECO:0007669"/>
    <property type="project" value="InterPro"/>
</dbReference>
<dbReference type="CDD" id="cd00495">
    <property type="entry name" value="Ribosomal_L25_TL5_CTC"/>
    <property type="match status" value="1"/>
</dbReference>
<comment type="subunit">
    <text evidence="5">Part of the 50S ribosomal subunit; part of the 5S rRNA/L5/L18/L25 subcomplex. Contacts the 5S rRNA. Binds to the 5S rRNA independently of L5 and L18.</text>
</comment>
<organism evidence="9 10">
    <name type="scientific">Candidatus Jorgensenbacteria bacterium GWA1_54_12</name>
    <dbReference type="NCBI Taxonomy" id="1798468"/>
    <lineage>
        <taxon>Bacteria</taxon>
        <taxon>Candidatus Joergenseniibacteriota</taxon>
    </lineage>
</organism>
<proteinExistence type="inferred from homology"/>
<dbReference type="PANTHER" id="PTHR33284:SF1">
    <property type="entry name" value="RIBOSOMAL PROTEIN L25_GLN-TRNA SYNTHETASE, ANTI-CODON-BINDING DOMAIN-CONTAINING PROTEIN"/>
    <property type="match status" value="1"/>
</dbReference>
<dbReference type="InterPro" id="IPR037121">
    <property type="entry name" value="Ribosomal_bL25_C"/>
</dbReference>
<dbReference type="SUPFAM" id="SSF50715">
    <property type="entry name" value="Ribosomal protein L25-like"/>
    <property type="match status" value="1"/>
</dbReference>
<comment type="caution">
    <text evidence="9">The sequence shown here is derived from an EMBL/GenBank/DDBJ whole genome shotgun (WGS) entry which is preliminary data.</text>
</comment>
<dbReference type="Gene3D" id="2.170.120.20">
    <property type="entry name" value="Ribosomal protein L25, beta domain"/>
    <property type="match status" value="1"/>
</dbReference>
<evidence type="ECO:0000256" key="1">
    <source>
        <dbReference type="ARBA" id="ARBA00022730"/>
    </source>
</evidence>
<evidence type="ECO:0000259" key="8">
    <source>
        <dbReference type="Pfam" id="PF14693"/>
    </source>
</evidence>
<name>A0A1F6BLC8_9BACT</name>
<keyword evidence="2 5" id="KW-0694">RNA-binding</keyword>
<dbReference type="InterPro" id="IPR020930">
    <property type="entry name" value="Ribosomal_uL5_bac-type"/>
</dbReference>
<evidence type="ECO:0000256" key="4">
    <source>
        <dbReference type="ARBA" id="ARBA00023274"/>
    </source>
</evidence>
<dbReference type="InterPro" id="IPR011035">
    <property type="entry name" value="Ribosomal_bL25/Gln-tRNA_synth"/>
</dbReference>
<dbReference type="GO" id="GO:0006412">
    <property type="term" value="P:translation"/>
    <property type="evidence" value="ECO:0007669"/>
    <property type="project" value="UniProtKB-UniRule"/>
</dbReference>
<feature type="domain" description="Large ribosomal subunit protein bL25 L25" evidence="7">
    <location>
        <begin position="4"/>
        <end position="90"/>
    </location>
</feature>
<dbReference type="GO" id="GO:0022625">
    <property type="term" value="C:cytosolic large ribosomal subunit"/>
    <property type="evidence" value="ECO:0007669"/>
    <property type="project" value="TreeGrafter"/>
</dbReference>
<feature type="domain" description="Large ribosomal subunit protein bL25 beta" evidence="8">
    <location>
        <begin position="99"/>
        <end position="182"/>
    </location>
</feature>
<dbReference type="AlphaFoldDB" id="A0A1F6BLC8"/>
<dbReference type="Proteomes" id="UP000176273">
    <property type="component" value="Unassembled WGS sequence"/>
</dbReference>
<protein>
    <recommendedName>
        <fullName evidence="5">Large ribosomal subunit protein bL25</fullName>
    </recommendedName>
    <alternativeName>
        <fullName evidence="5">General stress protein CTC</fullName>
    </alternativeName>
</protein>
<dbReference type="InterPro" id="IPR020057">
    <property type="entry name" value="Ribosomal_bL25_b-dom"/>
</dbReference>
<dbReference type="NCBIfam" id="TIGR00731">
    <property type="entry name" value="bL25_bact_ctc"/>
    <property type="match status" value="1"/>
</dbReference>
<keyword evidence="3 5" id="KW-0689">Ribosomal protein</keyword>
<keyword evidence="1 5" id="KW-0699">rRNA-binding</keyword>
<dbReference type="PANTHER" id="PTHR33284">
    <property type="entry name" value="RIBOSOMAL PROTEIN L25/GLN-TRNA SYNTHETASE, ANTI-CODON-BINDING DOMAIN-CONTAINING PROTEIN"/>
    <property type="match status" value="1"/>
</dbReference>
<evidence type="ECO:0000256" key="5">
    <source>
        <dbReference type="HAMAP-Rule" id="MF_01334"/>
    </source>
</evidence>
<accession>A0A1F6BLC8</accession>
<comment type="similarity">
    <text evidence="5">Belongs to the bacterial ribosomal protein bL25 family. CTC subfamily.</text>
</comment>
<dbReference type="Pfam" id="PF01386">
    <property type="entry name" value="Ribosomal_L25p"/>
    <property type="match status" value="1"/>
</dbReference>
<dbReference type="InterPro" id="IPR029751">
    <property type="entry name" value="Ribosomal_L25_dom"/>
</dbReference>
<gene>
    <name evidence="5" type="primary">rplY</name>
    <name evidence="5" type="synonym">ctc</name>
    <name evidence="9" type="ORF">A2110_01435</name>
</gene>
<keyword evidence="4 5" id="KW-0687">Ribonucleoprotein</keyword>
<dbReference type="GO" id="GO:0003735">
    <property type="term" value="F:structural constituent of ribosome"/>
    <property type="evidence" value="ECO:0007669"/>
    <property type="project" value="InterPro"/>
</dbReference>
<feature type="region of interest" description="Disordered" evidence="6">
    <location>
        <begin position="189"/>
        <end position="213"/>
    </location>
</feature>
<evidence type="ECO:0000256" key="3">
    <source>
        <dbReference type="ARBA" id="ARBA00022980"/>
    </source>
</evidence>
<evidence type="ECO:0000313" key="9">
    <source>
        <dbReference type="EMBL" id="OGG37710.1"/>
    </source>
</evidence>
<dbReference type="EMBL" id="MFKH01000004">
    <property type="protein sequence ID" value="OGG37710.1"/>
    <property type="molecule type" value="Genomic_DNA"/>
</dbReference>
<reference evidence="9 10" key="1">
    <citation type="journal article" date="2016" name="Nat. Commun.">
        <title>Thousands of microbial genomes shed light on interconnected biogeochemical processes in an aquifer system.</title>
        <authorList>
            <person name="Anantharaman K."/>
            <person name="Brown C.T."/>
            <person name="Hug L.A."/>
            <person name="Sharon I."/>
            <person name="Castelle C.J."/>
            <person name="Probst A.J."/>
            <person name="Thomas B.C."/>
            <person name="Singh A."/>
            <person name="Wilkins M.J."/>
            <person name="Karaoz U."/>
            <person name="Brodie E.L."/>
            <person name="Williams K.H."/>
            <person name="Hubbard S.S."/>
            <person name="Banfield J.F."/>
        </authorList>
    </citation>
    <scope>NUCLEOTIDE SEQUENCE [LARGE SCALE GENOMIC DNA]</scope>
</reference>
<dbReference type="STRING" id="1798468.A2110_01435"/>
<evidence type="ECO:0000259" key="7">
    <source>
        <dbReference type="Pfam" id="PF01386"/>
    </source>
</evidence>